<accession>A0AA49Q6H5</accession>
<evidence type="ECO:0000313" key="6">
    <source>
        <dbReference type="EMBL" id="WKW14473.1"/>
    </source>
</evidence>
<comment type="caution">
    <text evidence="2">Lacks conserved residue(s) required for the propagation of feature annotation.</text>
</comment>
<dbReference type="Proteomes" id="UP001229955">
    <property type="component" value="Chromosome"/>
</dbReference>
<dbReference type="InterPro" id="IPR000073">
    <property type="entry name" value="AB_hydrolase_1"/>
</dbReference>
<keyword evidence="5" id="KW-0378">Hydrolase</keyword>
<dbReference type="GO" id="GO:0005737">
    <property type="term" value="C:cytoplasm"/>
    <property type="evidence" value="ECO:0007669"/>
    <property type="project" value="UniProtKB-SubCell"/>
</dbReference>
<evidence type="ECO:0000256" key="2">
    <source>
        <dbReference type="HAMAP-Rule" id="MF_00296"/>
    </source>
</evidence>
<accession>A0AA49Q474</accession>
<dbReference type="InterPro" id="IPR008220">
    <property type="entry name" value="HAT_MetX-like"/>
</dbReference>
<dbReference type="EMBL" id="CP130612">
    <property type="protein sequence ID" value="WKW11563.1"/>
    <property type="molecule type" value="Genomic_DNA"/>
</dbReference>
<organism evidence="5">
    <name type="scientific">Pseudogemmatithrix spongiicola</name>
    <dbReference type="NCBI Taxonomy" id="3062599"/>
    <lineage>
        <taxon>Bacteria</taxon>
        <taxon>Pseudomonadati</taxon>
        <taxon>Gemmatimonadota</taxon>
        <taxon>Gemmatimonadia</taxon>
        <taxon>Gemmatimonadales</taxon>
        <taxon>Gemmatimonadaceae</taxon>
        <taxon>Pseudogemmatithrix</taxon>
    </lineage>
</organism>
<keyword evidence="1 2" id="KW-0808">Transferase</keyword>
<evidence type="ECO:0000259" key="4">
    <source>
        <dbReference type="Pfam" id="PF00561"/>
    </source>
</evidence>
<evidence type="ECO:0000313" key="7">
    <source>
        <dbReference type="Proteomes" id="UP001229955"/>
    </source>
</evidence>
<dbReference type="Pfam" id="PF00561">
    <property type="entry name" value="Abhydrolase_1"/>
    <property type="match status" value="1"/>
</dbReference>
<dbReference type="AlphaFoldDB" id="A0AA49Q474"/>
<comment type="catalytic activity">
    <reaction evidence="2">
        <text>L-homoserine + acetyl-CoA = O-acetyl-L-homoserine + CoA</text>
        <dbReference type="Rhea" id="RHEA:13701"/>
        <dbReference type="ChEBI" id="CHEBI:57287"/>
        <dbReference type="ChEBI" id="CHEBI:57288"/>
        <dbReference type="ChEBI" id="CHEBI:57476"/>
        <dbReference type="ChEBI" id="CHEBI:57716"/>
        <dbReference type="EC" id="2.3.1.31"/>
    </reaction>
</comment>
<feature type="active site" description="Nucleophile" evidence="2 3">
    <location>
        <position position="140"/>
    </location>
</feature>
<feature type="domain" description="AB hydrolase-1" evidence="4">
    <location>
        <begin position="52"/>
        <end position="166"/>
    </location>
</feature>
<keyword evidence="2" id="KW-0012">Acyltransferase</keyword>
<dbReference type="GO" id="GO:0009086">
    <property type="term" value="P:methionine biosynthetic process"/>
    <property type="evidence" value="ECO:0007669"/>
    <property type="project" value="UniProtKB-UniRule"/>
</dbReference>
<dbReference type="KEGG" id="pspc:Strain318_000818"/>
<feature type="active site" evidence="2 3">
    <location>
        <position position="311"/>
    </location>
</feature>
<dbReference type="SUPFAM" id="SSF53474">
    <property type="entry name" value="alpha/beta-Hydrolases"/>
    <property type="match status" value="1"/>
</dbReference>
<dbReference type="PANTHER" id="PTHR32268:SF11">
    <property type="entry name" value="HOMOSERINE O-ACETYLTRANSFERASE"/>
    <property type="match status" value="1"/>
</dbReference>
<name>A0AA49Q474_9BACT</name>
<comment type="similarity">
    <text evidence="2">Belongs to the AB hydrolase superfamily. MetX family.</text>
</comment>
<keyword evidence="2" id="KW-0028">Amino-acid biosynthesis</keyword>
<evidence type="ECO:0000256" key="1">
    <source>
        <dbReference type="ARBA" id="ARBA00022679"/>
    </source>
</evidence>
<keyword evidence="7" id="KW-1185">Reference proteome</keyword>
<evidence type="ECO:0000313" key="5">
    <source>
        <dbReference type="EMBL" id="WKW11563.1"/>
    </source>
</evidence>
<dbReference type="PANTHER" id="PTHR32268">
    <property type="entry name" value="HOMOSERINE O-ACETYLTRANSFERASE"/>
    <property type="match status" value="1"/>
</dbReference>
<protein>
    <recommendedName>
        <fullName evidence="2">Homoserine O-acetyltransferase</fullName>
        <shortName evidence="2">HAT</shortName>
        <ecNumber evidence="2">2.3.1.31</ecNumber>
    </recommendedName>
    <alternativeName>
        <fullName evidence="2">Homoserine transacetylase</fullName>
        <shortName evidence="2">HTA</shortName>
    </alternativeName>
</protein>
<dbReference type="InterPro" id="IPR029058">
    <property type="entry name" value="AB_hydrolase_fold"/>
</dbReference>
<keyword evidence="2" id="KW-0963">Cytoplasm</keyword>
<dbReference type="Gene3D" id="3.40.50.1820">
    <property type="entry name" value="alpha/beta hydrolase"/>
    <property type="match status" value="1"/>
</dbReference>
<dbReference type="GO" id="GO:0004414">
    <property type="term" value="F:homoserine O-acetyltransferase activity"/>
    <property type="evidence" value="ECO:0007669"/>
    <property type="project" value="UniProtKB-UniRule"/>
</dbReference>
<gene>
    <name evidence="2" type="primary">metXA</name>
    <name evidence="5" type="ORF">Strain138_000818</name>
    <name evidence="6" type="ORF">Strain318_000818</name>
</gene>
<dbReference type="RefSeq" id="WP_367887262.1">
    <property type="nucleotide sequence ID" value="NZ_CP130612.1"/>
</dbReference>
<feature type="binding site" evidence="2">
    <location>
        <position position="196"/>
    </location>
    <ligand>
        <name>substrate</name>
    </ligand>
</feature>
<comment type="function">
    <text evidence="2">Transfers an acetyl group from acetyl-CoA to L-homoserine, forming acetyl-L-homoserine.</text>
</comment>
<dbReference type="EC" id="2.3.1.31" evidence="2"/>
<dbReference type="HAMAP" id="MF_00296">
    <property type="entry name" value="MetX_acyltransf"/>
    <property type="match status" value="1"/>
</dbReference>
<dbReference type="PIRSF" id="PIRSF000443">
    <property type="entry name" value="Homoser_Ac_trans"/>
    <property type="match status" value="1"/>
</dbReference>
<reference evidence="5" key="1">
    <citation type="submission" date="2023-07" db="EMBL/GenBank/DDBJ databases">
        <authorList>
            <person name="Haufschild T."/>
            <person name="Kallscheuer N."/>
            <person name="Hammer J."/>
            <person name="Kohn T."/>
            <person name="Kabuu M."/>
            <person name="Jogler M."/>
            <person name="Wohfarth N."/>
            <person name="Heuer A."/>
            <person name="Rohde M."/>
            <person name="van Teeseling M.C.F."/>
            <person name="Jogler C."/>
        </authorList>
    </citation>
    <scope>NUCLEOTIDE SEQUENCE</scope>
    <source>
        <strain evidence="5">Strain 138</strain>
        <strain evidence="6">Strain 318</strain>
    </source>
</reference>
<keyword evidence="2" id="KW-0486">Methionine biosynthesis</keyword>
<comment type="pathway">
    <text evidence="2">Amino-acid biosynthesis; L-methionine biosynthesis via de novo pathway; O-acetyl-L-homoserine from L-homoserine: step 1/1.</text>
</comment>
<comment type="subunit">
    <text evidence="2">Homodimer.</text>
</comment>
<evidence type="ECO:0000256" key="3">
    <source>
        <dbReference type="PIRSR" id="PIRSR000443-1"/>
    </source>
</evidence>
<sequence length="344" mass="36027">MSPSAIPPHPSSASRAPQRLALPPLALDSGRMLRDATIAYHVDGALNARRDNVVLVLHALTGSADAAGDWWAPQIGPARAIDTTRWAVLAPNLLGSCYGSSGPSSIDGFPVLTVRDQARAIAVLLERLGIERVALVVGGSLGGMVALEFAAGFPGRALRALVFAAPARLGAGAIAWSAVQRQALALGGDAGLALARQIAMLSYRTAPGLDARFGRERGRDGSFRVSEWLARHGERLVARMDAETYRTLIDVMDTHDVAGDRGGIGERLRASRTQFTGVGIPGDLFCDASEVQAWVRAAGGAYRELHSVHGHDAFLIEHAQVSALLREALGESATAAASAVEVAA</sequence>
<feature type="binding site" evidence="2">
    <location>
        <position position="312"/>
    </location>
    <ligand>
        <name>substrate</name>
    </ligand>
</feature>
<dbReference type="GO" id="GO:0016787">
    <property type="term" value="F:hydrolase activity"/>
    <property type="evidence" value="ECO:0007669"/>
    <property type="project" value="UniProtKB-KW"/>
</dbReference>
<comment type="subcellular location">
    <subcellularLocation>
        <location evidence="2">Cytoplasm</location>
    </subcellularLocation>
</comment>
<feature type="active site" evidence="2 3">
    <location>
        <position position="283"/>
    </location>
</feature>
<dbReference type="GO" id="GO:0009092">
    <property type="term" value="P:homoserine metabolic process"/>
    <property type="evidence" value="ECO:0007669"/>
    <property type="project" value="TreeGrafter"/>
</dbReference>
<proteinExistence type="inferred from homology"/>
<dbReference type="EMBL" id="CP130613">
    <property type="protein sequence ID" value="WKW14473.1"/>
    <property type="molecule type" value="Genomic_DNA"/>
</dbReference>